<dbReference type="PANTHER" id="PTHR30204">
    <property type="entry name" value="REDOX-CYCLING DRUG-SENSING TRANSCRIPTIONAL ACTIVATOR SOXR"/>
    <property type="match status" value="1"/>
</dbReference>
<dbReference type="Proteomes" id="UP000000212">
    <property type="component" value="Chromosome"/>
</dbReference>
<dbReference type="Gene3D" id="1.10.1660.10">
    <property type="match status" value="1"/>
</dbReference>
<evidence type="ECO:0000313" key="3">
    <source>
        <dbReference type="EMBL" id="CCO10937.2"/>
    </source>
</evidence>
<dbReference type="GO" id="GO:0003677">
    <property type="term" value="F:DNA binding"/>
    <property type="evidence" value="ECO:0007669"/>
    <property type="project" value="UniProtKB-KW"/>
</dbReference>
<dbReference type="PANTHER" id="PTHR30204:SF98">
    <property type="entry name" value="HTH-TYPE TRANSCRIPTIONAL REGULATOR ADHR"/>
    <property type="match status" value="1"/>
</dbReference>
<dbReference type="AlphaFoldDB" id="K8E3M8"/>
<dbReference type="eggNOG" id="COG0789">
    <property type="taxonomic scope" value="Bacteria"/>
</dbReference>
<keyword evidence="1" id="KW-0238">DNA-binding</keyword>
<organism evidence="3 4">
    <name type="scientific">Carnobacterium maltaromaticum LMA28</name>
    <dbReference type="NCBI Taxonomy" id="1234679"/>
    <lineage>
        <taxon>Bacteria</taxon>
        <taxon>Bacillati</taxon>
        <taxon>Bacillota</taxon>
        <taxon>Bacilli</taxon>
        <taxon>Lactobacillales</taxon>
        <taxon>Carnobacteriaceae</taxon>
        <taxon>Carnobacterium</taxon>
    </lineage>
</organism>
<dbReference type="InterPro" id="IPR000551">
    <property type="entry name" value="MerR-type_HTH_dom"/>
</dbReference>
<reference evidence="4" key="1">
    <citation type="journal article" date="2013" name="Genome Announc.">
        <title>Complete Chromosome Sequence of Carnobacterium maltaromaticum LMA 28.</title>
        <authorList>
            <person name="Cailliez-Grimal C."/>
            <person name="Chaillou S."/>
            <person name="Anba-Mondoloni J."/>
            <person name="Loux V."/>
            <person name="Afzal M.I."/>
            <person name="Rahman A."/>
            <person name="Kergourlay G."/>
            <person name="Champomier-Verges M.C."/>
            <person name="Zagorec M."/>
            <person name="Dalgaard P."/>
            <person name="Leisner J.J."/>
            <person name="Prevost H."/>
            <person name="Revol-Junelles A.M."/>
            <person name="Borges F."/>
        </authorList>
    </citation>
    <scope>NUCLEOTIDE SEQUENCE</scope>
    <source>
        <strain evidence="4">LMA28</strain>
    </source>
</reference>
<dbReference type="CDD" id="cd01109">
    <property type="entry name" value="HTH_YyaN"/>
    <property type="match status" value="1"/>
</dbReference>
<dbReference type="PROSITE" id="PS50937">
    <property type="entry name" value="HTH_MERR_2"/>
    <property type="match status" value="1"/>
</dbReference>
<evidence type="ECO:0000256" key="1">
    <source>
        <dbReference type="ARBA" id="ARBA00023125"/>
    </source>
</evidence>
<evidence type="ECO:0000259" key="2">
    <source>
        <dbReference type="PROSITE" id="PS50937"/>
    </source>
</evidence>
<dbReference type="HOGENOM" id="CLU_060077_8_3_9"/>
<dbReference type="SUPFAM" id="SSF46955">
    <property type="entry name" value="Putative DNA-binding domain"/>
    <property type="match status" value="1"/>
</dbReference>
<dbReference type="KEGG" id="cml:BN424_1496"/>
<dbReference type="STRING" id="1234679.BN424_1496"/>
<dbReference type="PRINTS" id="PR00040">
    <property type="entry name" value="HTHMERR"/>
</dbReference>
<name>K8E3M8_CARML</name>
<dbReference type="Pfam" id="PF13411">
    <property type="entry name" value="MerR_1"/>
    <property type="match status" value="1"/>
</dbReference>
<gene>
    <name evidence="3" type="primary">adhR</name>
    <name evidence="3" type="ORF">BN424_1496</name>
</gene>
<protein>
    <submittedName>
        <fullName evidence="3">MerR regulatory family protein</fullName>
    </submittedName>
</protein>
<dbReference type="InterPro" id="IPR009061">
    <property type="entry name" value="DNA-bd_dom_put_sf"/>
</dbReference>
<dbReference type="OrthoDB" id="6006at2"/>
<sequence>MNIKEVSKKTNTSENTIRYYERMGLIPVIKRTNAGIRWFDEEDLKWILFVKQMMEVNLSIEGLIDYATLFVQDNVTQQAKTEILTEQKMQLQEQIALLEKAKLRIDCELEKQHKETNKLSDN</sequence>
<proteinExistence type="predicted"/>
<dbReference type="EMBL" id="HE999757">
    <property type="protein sequence ID" value="CCO10937.2"/>
    <property type="molecule type" value="Genomic_DNA"/>
</dbReference>
<dbReference type="RefSeq" id="WP_015076218.1">
    <property type="nucleotide sequence ID" value="NC_019425.2"/>
</dbReference>
<dbReference type="GO" id="GO:0003700">
    <property type="term" value="F:DNA-binding transcription factor activity"/>
    <property type="evidence" value="ECO:0007669"/>
    <property type="project" value="InterPro"/>
</dbReference>
<evidence type="ECO:0000313" key="4">
    <source>
        <dbReference type="Proteomes" id="UP000000212"/>
    </source>
</evidence>
<dbReference type="SMART" id="SM00422">
    <property type="entry name" value="HTH_MERR"/>
    <property type="match status" value="1"/>
</dbReference>
<dbReference type="InterPro" id="IPR047057">
    <property type="entry name" value="MerR_fam"/>
</dbReference>
<keyword evidence="4" id="KW-1185">Reference proteome</keyword>
<accession>K8E3M8</accession>
<feature type="domain" description="HTH merR-type" evidence="2">
    <location>
        <begin position="1"/>
        <end position="69"/>
    </location>
</feature>